<proteinExistence type="predicted"/>
<accession>A0ABV0CVN1</accession>
<reference evidence="2 3" key="1">
    <citation type="submission" date="2024-05" db="EMBL/GenBank/DDBJ databases">
        <authorList>
            <person name="Park S."/>
        </authorList>
    </citation>
    <scope>NUCLEOTIDE SEQUENCE [LARGE SCALE GENOMIC DNA]</scope>
    <source>
        <strain evidence="2 3">DGU5</strain>
    </source>
</reference>
<gene>
    <name evidence="2" type="ORF">ABDJ38_01845</name>
</gene>
<protein>
    <recommendedName>
        <fullName evidence="4">Peptidase C-terminal archaeal/bacterial domain-containing protein</fullName>
    </recommendedName>
</protein>
<organism evidence="2 3">
    <name type="scientific">Aurantiacibacter flavus</name>
    <dbReference type="NCBI Taxonomy" id="3145232"/>
    <lineage>
        <taxon>Bacteria</taxon>
        <taxon>Pseudomonadati</taxon>
        <taxon>Pseudomonadota</taxon>
        <taxon>Alphaproteobacteria</taxon>
        <taxon>Sphingomonadales</taxon>
        <taxon>Erythrobacteraceae</taxon>
        <taxon>Aurantiacibacter</taxon>
    </lineage>
</organism>
<evidence type="ECO:0000313" key="2">
    <source>
        <dbReference type="EMBL" id="MEN7535912.1"/>
    </source>
</evidence>
<feature type="chain" id="PRO_5045688529" description="Peptidase C-terminal archaeal/bacterial domain-containing protein" evidence="1">
    <location>
        <begin position="23"/>
        <end position="434"/>
    </location>
</feature>
<keyword evidence="1" id="KW-0732">Signal</keyword>
<name>A0ABV0CVN1_9SPHN</name>
<evidence type="ECO:0000313" key="3">
    <source>
        <dbReference type="Proteomes" id="UP001484535"/>
    </source>
</evidence>
<evidence type="ECO:0008006" key="4">
    <source>
        <dbReference type="Google" id="ProtNLM"/>
    </source>
</evidence>
<sequence length="434" mass="45732">MRAGLVMAALLASAAMAIPAAAQEVRNLDQEQSDARVFSSAHNGDPVLFEVSLPAGEAMRVDVISTSEMDPVLRIYNSTTGDLIVENDDGGDGLNSRAVVTASEDMHLRIEVNAFSAEEAAEEVVEAVVGDEIVESGDGGFVSPRTFDLKLTALSYDPQATRQVNWNDEEKGQIFGGEEHLFTVTGEEGLLLEVAMVADTDIGNELDPFLALRDASGQTVAENDDGGNDLNALLRYVMTSDETYTIVATGLGESVGGYTLRVGPRREPVVQAPLQVVAIGDRATGRVGAGYENGDLDPASILYQLSDSALAAIRGGAGQVTVRMMAAESDDPDFANPLDPYLELGFDTPLGFAVVQTDDDGAGDLNAMIPVDLSTIADSAELLDALRIKVSGFGDSAGDFVLTVTEGLDPIEAHYEDYLESAVGASHIPLAVED</sequence>
<keyword evidence="3" id="KW-1185">Reference proteome</keyword>
<feature type="signal peptide" evidence="1">
    <location>
        <begin position="1"/>
        <end position="22"/>
    </location>
</feature>
<dbReference type="Gene3D" id="2.60.120.380">
    <property type="match status" value="2"/>
</dbReference>
<dbReference type="Proteomes" id="UP001484535">
    <property type="component" value="Unassembled WGS sequence"/>
</dbReference>
<dbReference type="EMBL" id="JBDLBR010000001">
    <property type="protein sequence ID" value="MEN7535912.1"/>
    <property type="molecule type" value="Genomic_DNA"/>
</dbReference>
<dbReference type="RefSeq" id="WP_346783373.1">
    <property type="nucleotide sequence ID" value="NZ_JBDLBR010000001.1"/>
</dbReference>
<evidence type="ECO:0000256" key="1">
    <source>
        <dbReference type="SAM" id="SignalP"/>
    </source>
</evidence>
<comment type="caution">
    <text evidence="2">The sequence shown here is derived from an EMBL/GenBank/DDBJ whole genome shotgun (WGS) entry which is preliminary data.</text>
</comment>